<accession>A0A7S7L6J5</accession>
<evidence type="ECO:0000259" key="3">
    <source>
        <dbReference type="Pfam" id="PF09335"/>
    </source>
</evidence>
<evidence type="ECO:0000313" key="4">
    <source>
        <dbReference type="EMBL" id="QOY35321.1"/>
    </source>
</evidence>
<feature type="transmembrane region" description="Helical" evidence="2">
    <location>
        <begin position="235"/>
        <end position="254"/>
    </location>
</feature>
<evidence type="ECO:0000256" key="1">
    <source>
        <dbReference type="ARBA" id="ARBA00010792"/>
    </source>
</evidence>
<sequence length="289" mass="32358">MKQISFFFQCKVNPLSLLLNKILLFSTIKFLLILINLYLLLPQMVPIYRGALLTIAIALLLTSVIAIVKSNSKLQRIANITMSYFLAIISVLVFVYLISAFLSLTGTFGLEQLLRNYLEYAKLLYFFICVVQNIVLPIPEAATIIAGSAVFGSFHAFVIGLAGTLIGVSTMFFLTRYGGSKLIAKLINEKHLTYYHQLVQKNETLYLFTLFIVPILPDEIVCIGAGLSKMSIKKFLMIAIISKLVTTFIYSYSIQLVTLLSLTTSQITLILSTMMIVLFFLTLIKKKSS</sequence>
<comment type="similarity">
    <text evidence="1">Belongs to the DedA family.</text>
</comment>
<feature type="transmembrane region" description="Helical" evidence="2">
    <location>
        <begin position="21"/>
        <end position="41"/>
    </location>
</feature>
<feature type="transmembrane region" description="Helical" evidence="2">
    <location>
        <begin position="205"/>
        <end position="228"/>
    </location>
</feature>
<evidence type="ECO:0000313" key="5">
    <source>
        <dbReference type="Proteomes" id="UP000180175"/>
    </source>
</evidence>
<evidence type="ECO:0000256" key="2">
    <source>
        <dbReference type="SAM" id="Phobius"/>
    </source>
</evidence>
<feature type="domain" description="VTT" evidence="3">
    <location>
        <begin position="138"/>
        <end position="255"/>
    </location>
</feature>
<dbReference type="InterPro" id="IPR032816">
    <property type="entry name" value="VTT_dom"/>
</dbReference>
<organism evidence="4 5">
    <name type="scientific">Anaerobacillus isosaccharinicus</name>
    <dbReference type="NCBI Taxonomy" id="1532552"/>
    <lineage>
        <taxon>Bacteria</taxon>
        <taxon>Bacillati</taxon>
        <taxon>Bacillota</taxon>
        <taxon>Bacilli</taxon>
        <taxon>Bacillales</taxon>
        <taxon>Bacillaceae</taxon>
        <taxon>Anaerobacillus</taxon>
    </lineage>
</organism>
<feature type="transmembrane region" description="Helical" evidence="2">
    <location>
        <begin position="47"/>
        <end position="68"/>
    </location>
</feature>
<feature type="transmembrane region" description="Helical" evidence="2">
    <location>
        <begin position="124"/>
        <end position="147"/>
    </location>
</feature>
<proteinExistence type="inferred from homology"/>
<gene>
    <name evidence="4" type="ORF">AWH56_021930</name>
</gene>
<keyword evidence="2" id="KW-1133">Transmembrane helix</keyword>
<feature type="transmembrane region" description="Helical" evidence="2">
    <location>
        <begin position="80"/>
        <end position="104"/>
    </location>
</feature>
<dbReference type="OrthoDB" id="371137at2"/>
<feature type="transmembrane region" description="Helical" evidence="2">
    <location>
        <begin position="266"/>
        <end position="284"/>
    </location>
</feature>
<keyword evidence="2" id="KW-0812">Transmembrane</keyword>
<dbReference type="KEGG" id="aia:AWH56_021930"/>
<name>A0A7S7L6J5_9BACI</name>
<dbReference type="Proteomes" id="UP000180175">
    <property type="component" value="Chromosome"/>
</dbReference>
<protein>
    <submittedName>
        <fullName evidence="4">TVP38/TMEM64 family protein</fullName>
    </submittedName>
</protein>
<dbReference type="Pfam" id="PF09335">
    <property type="entry name" value="VTT_dom"/>
    <property type="match status" value="1"/>
</dbReference>
<dbReference type="RefSeq" id="WP_083388800.1">
    <property type="nucleotide sequence ID" value="NZ_CP063356.2"/>
</dbReference>
<keyword evidence="2" id="KW-0472">Membrane</keyword>
<feature type="transmembrane region" description="Helical" evidence="2">
    <location>
        <begin position="154"/>
        <end position="174"/>
    </location>
</feature>
<dbReference type="AlphaFoldDB" id="A0A7S7L6J5"/>
<keyword evidence="5" id="KW-1185">Reference proteome</keyword>
<dbReference type="EMBL" id="CP063356">
    <property type="protein sequence ID" value="QOY35321.1"/>
    <property type="molecule type" value="Genomic_DNA"/>
</dbReference>
<dbReference type="InterPro" id="IPR051311">
    <property type="entry name" value="DedA_domain"/>
</dbReference>
<dbReference type="PANTHER" id="PTHR42709">
    <property type="entry name" value="ALKALINE PHOSPHATASE LIKE PROTEIN"/>
    <property type="match status" value="1"/>
</dbReference>
<reference evidence="4 5" key="1">
    <citation type="journal article" date="2017" name="Genome Announc.">
        <title>Draft Genome Sequences of Four Alkaliphilic Bacteria Belonging to the Anaerobacillus Genus.</title>
        <authorList>
            <person name="Bassil N.M."/>
            <person name="Lloyd J.R."/>
        </authorList>
    </citation>
    <scope>NUCLEOTIDE SEQUENCE [LARGE SCALE GENOMIC DNA]</scope>
    <source>
        <strain evidence="4 5">NB2006</strain>
    </source>
</reference>
<reference evidence="4 5" key="2">
    <citation type="journal article" date="2019" name="Int. J. Syst. Evol. Microbiol.">
        <title>Anaerobacillus isosaccharinicus sp. nov., an alkaliphilic bacterium which degrades isosaccharinic acid.</title>
        <authorList>
            <person name="Bassil N.M."/>
            <person name="Lloyd J.R."/>
        </authorList>
    </citation>
    <scope>NUCLEOTIDE SEQUENCE [LARGE SCALE GENOMIC DNA]</scope>
    <source>
        <strain evidence="4 5">NB2006</strain>
    </source>
</reference>